<evidence type="ECO:0000313" key="4">
    <source>
        <dbReference type="Proteomes" id="UP000041254"/>
    </source>
</evidence>
<dbReference type="SUPFAM" id="SSF56112">
    <property type="entry name" value="Protein kinase-like (PK-like)"/>
    <property type="match status" value="1"/>
</dbReference>
<proteinExistence type="predicted"/>
<dbReference type="PhylomeDB" id="A0A0G4H6A9"/>
<gene>
    <name evidence="3" type="ORF">Vbra_19659</name>
</gene>
<feature type="region of interest" description="Disordered" evidence="1">
    <location>
        <begin position="312"/>
        <end position="347"/>
    </location>
</feature>
<reference evidence="3 4" key="1">
    <citation type="submission" date="2014-11" db="EMBL/GenBank/DDBJ databases">
        <authorList>
            <person name="Zhu J."/>
            <person name="Qi W."/>
            <person name="Song R."/>
        </authorList>
    </citation>
    <scope>NUCLEOTIDE SEQUENCE [LARGE SCALE GENOMIC DNA]</scope>
</reference>
<dbReference type="Pfam" id="PF06293">
    <property type="entry name" value="Kdo"/>
    <property type="match status" value="1"/>
</dbReference>
<dbReference type="InterPro" id="IPR011009">
    <property type="entry name" value="Kinase-like_dom_sf"/>
</dbReference>
<dbReference type="EMBL" id="CDMY01001036">
    <property type="protein sequence ID" value="CEM39396.1"/>
    <property type="molecule type" value="Genomic_DNA"/>
</dbReference>
<feature type="compositionally biased region" description="Low complexity" evidence="1">
    <location>
        <begin position="313"/>
        <end position="328"/>
    </location>
</feature>
<name>A0A0G4H6A9_VITBC</name>
<evidence type="ECO:0000313" key="3">
    <source>
        <dbReference type="EMBL" id="CEM39396.1"/>
    </source>
</evidence>
<sequence length="451" mass="50484">MSIRYSPPKDLSEEQRVPLAHLFLDHVSHASKGRFVRATHRDGTPTDLHWGFHGFTTSLWDLQDQTIVVLKVPFKYEEEREPDAYGFPRNGMDVSLEGEVDHPAIVKVVGIYRLTGLPGCDATCGLKGYIMKACIGGDLMDLPRWTEVSEALVMPILKDVLDGLKFLHDIGVAHGDVIPQNVCLRRGADWCAHGCLVDIDRLFRFRDDPQWADQPRKDLHRLGNTIQQHVLKDKEVSPEAHRLFDHLQGSTDHAPPGVEGALDLFDKWAAVHGPGVRARLTGNERPPQHLVNAYQAGWQWRHQQVRAIHPMSPQAAPAPAVQPNVANASHQSPHNRHPHAPSLPPTDPLLLQKALSNPCPQKALVVRGVFPGGESTWRWNYSLRQWEWWEWEAPTGLWLVRTSTQDTGMWFKSVGDCLKSWFCCRCCSRRDVGRPGLPGLHAEAAAAVAAA</sequence>
<dbReference type="InParanoid" id="A0A0G4H6A9"/>
<dbReference type="Proteomes" id="UP000041254">
    <property type="component" value="Unassembled WGS sequence"/>
</dbReference>
<dbReference type="Gene3D" id="1.10.510.10">
    <property type="entry name" value="Transferase(Phosphotransferase) domain 1"/>
    <property type="match status" value="1"/>
</dbReference>
<dbReference type="OrthoDB" id="6513151at2759"/>
<dbReference type="GO" id="GO:0005524">
    <property type="term" value="F:ATP binding"/>
    <property type="evidence" value="ECO:0007669"/>
    <property type="project" value="InterPro"/>
</dbReference>
<evidence type="ECO:0000259" key="2">
    <source>
        <dbReference type="PROSITE" id="PS50011"/>
    </source>
</evidence>
<feature type="domain" description="Protein kinase" evidence="2">
    <location>
        <begin position="21"/>
        <end position="350"/>
    </location>
</feature>
<dbReference type="VEuPathDB" id="CryptoDB:Vbra_19659"/>
<evidence type="ECO:0000256" key="1">
    <source>
        <dbReference type="SAM" id="MobiDB-lite"/>
    </source>
</evidence>
<organism evidence="3 4">
    <name type="scientific">Vitrella brassicaformis (strain CCMP3155)</name>
    <dbReference type="NCBI Taxonomy" id="1169540"/>
    <lineage>
        <taxon>Eukaryota</taxon>
        <taxon>Sar</taxon>
        <taxon>Alveolata</taxon>
        <taxon>Colpodellida</taxon>
        <taxon>Vitrellaceae</taxon>
        <taxon>Vitrella</taxon>
    </lineage>
</organism>
<dbReference type="PROSITE" id="PS50011">
    <property type="entry name" value="PROTEIN_KINASE_DOM"/>
    <property type="match status" value="1"/>
</dbReference>
<dbReference type="AlphaFoldDB" id="A0A0G4H6A9"/>
<accession>A0A0G4H6A9</accession>
<keyword evidence="4" id="KW-1185">Reference proteome</keyword>
<dbReference type="InterPro" id="IPR000719">
    <property type="entry name" value="Prot_kinase_dom"/>
</dbReference>
<dbReference type="GO" id="GO:0004672">
    <property type="term" value="F:protein kinase activity"/>
    <property type="evidence" value="ECO:0007669"/>
    <property type="project" value="InterPro"/>
</dbReference>
<protein>
    <recommendedName>
        <fullName evidence="2">Protein kinase domain-containing protein</fullName>
    </recommendedName>
</protein>